<keyword evidence="2 5" id="KW-0812">Transmembrane</keyword>
<comment type="subcellular location">
    <subcellularLocation>
        <location evidence="1">Cell membrane</location>
        <topology evidence="1">Multi-pass membrane protein</topology>
    </subcellularLocation>
</comment>
<evidence type="ECO:0000313" key="8">
    <source>
        <dbReference type="Proteomes" id="UP000662857"/>
    </source>
</evidence>
<evidence type="ECO:0000259" key="6">
    <source>
        <dbReference type="PROSITE" id="PS50850"/>
    </source>
</evidence>
<feature type="transmembrane region" description="Helical" evidence="5">
    <location>
        <begin position="400"/>
        <end position="419"/>
    </location>
</feature>
<feature type="transmembrane region" description="Helical" evidence="5">
    <location>
        <begin position="310"/>
        <end position="329"/>
    </location>
</feature>
<keyword evidence="8" id="KW-1185">Reference proteome</keyword>
<dbReference type="SUPFAM" id="SSF103473">
    <property type="entry name" value="MFS general substrate transporter"/>
    <property type="match status" value="1"/>
</dbReference>
<dbReference type="RefSeq" id="WP_239675518.1">
    <property type="nucleotide sequence ID" value="NZ_CP070499.1"/>
</dbReference>
<dbReference type="Gene3D" id="1.20.1250.20">
    <property type="entry name" value="MFS general substrate transporter like domains"/>
    <property type="match status" value="2"/>
</dbReference>
<feature type="transmembrane region" description="Helical" evidence="5">
    <location>
        <begin position="91"/>
        <end position="122"/>
    </location>
</feature>
<feature type="transmembrane region" description="Helical" evidence="5">
    <location>
        <begin position="245"/>
        <end position="267"/>
    </location>
</feature>
<dbReference type="EMBL" id="CP070499">
    <property type="protein sequence ID" value="QSB13433.1"/>
    <property type="molecule type" value="Genomic_DNA"/>
</dbReference>
<dbReference type="GO" id="GO:0005886">
    <property type="term" value="C:plasma membrane"/>
    <property type="evidence" value="ECO:0007669"/>
    <property type="project" value="UniProtKB-SubCell"/>
</dbReference>
<accession>A0A895YDA4</accession>
<feature type="transmembrane region" description="Helical" evidence="5">
    <location>
        <begin position="55"/>
        <end position="79"/>
    </location>
</feature>
<evidence type="ECO:0000256" key="3">
    <source>
        <dbReference type="ARBA" id="ARBA00022989"/>
    </source>
</evidence>
<dbReference type="Pfam" id="PF07690">
    <property type="entry name" value="MFS_1"/>
    <property type="match status" value="2"/>
</dbReference>
<evidence type="ECO:0000256" key="5">
    <source>
        <dbReference type="SAM" id="Phobius"/>
    </source>
</evidence>
<feature type="transmembrane region" description="Helical" evidence="5">
    <location>
        <begin position="335"/>
        <end position="354"/>
    </location>
</feature>
<dbReference type="KEGG" id="nhy:JQS43_17705"/>
<dbReference type="Proteomes" id="UP000662857">
    <property type="component" value="Chromosome"/>
</dbReference>
<feature type="transmembrane region" description="Helical" evidence="5">
    <location>
        <begin position="375"/>
        <end position="394"/>
    </location>
</feature>
<evidence type="ECO:0000256" key="4">
    <source>
        <dbReference type="ARBA" id="ARBA00023136"/>
    </source>
</evidence>
<feature type="transmembrane region" description="Helical" evidence="5">
    <location>
        <begin position="182"/>
        <end position="204"/>
    </location>
</feature>
<organism evidence="7 8">
    <name type="scientific">Natronosporangium hydrolyticum</name>
    <dbReference type="NCBI Taxonomy" id="2811111"/>
    <lineage>
        <taxon>Bacteria</taxon>
        <taxon>Bacillati</taxon>
        <taxon>Actinomycetota</taxon>
        <taxon>Actinomycetes</taxon>
        <taxon>Micromonosporales</taxon>
        <taxon>Micromonosporaceae</taxon>
        <taxon>Natronosporangium</taxon>
    </lineage>
</organism>
<sequence>MENPTVASATPSPARVATVQRRTLGLLFTTQTLGGVGVAIGLSVGALLAVELAGVGVSGLATSAAVVGAALLAVPVTWVMRQYGRRPGLAAAYLVAAVGGAAVVVAAVIGAPLLLFVGLFLFGGGTTAGNLARYTAVDLAPPAHRGRHLSLVVWATTVGAVAGPNLAPAAGRLLDGYGIPTLAAPFLFSAVLFGLAALVLLALLRPDPLQLARRMHGEPPSPAGKVGVRPAWAAVVAQPAARLGVAAMAVGHLVMVAVMAMTPVHILDAGHDDAHTLRIVGVVLSVHIAGMFAFAPVTGWLTDRYGRRRVILGGIGVLLAACAVAGTAGHHSAQLTVGLFLLGLGWSGTMVAGSTLLSESVGDDLRPSAQGLSDLVMGLAGAAGGALSGLVVAWAGYPTLALLAAIAAVPSLALALRPVRERLYG</sequence>
<dbReference type="PANTHER" id="PTHR23534">
    <property type="entry name" value="MFS PERMEASE"/>
    <property type="match status" value="1"/>
</dbReference>
<dbReference type="PANTHER" id="PTHR23534:SF1">
    <property type="entry name" value="MAJOR FACILITATOR SUPERFAMILY PROTEIN"/>
    <property type="match status" value="1"/>
</dbReference>
<evidence type="ECO:0000256" key="1">
    <source>
        <dbReference type="ARBA" id="ARBA00004651"/>
    </source>
</evidence>
<name>A0A895YDA4_9ACTN</name>
<keyword evidence="4 5" id="KW-0472">Membrane</keyword>
<feature type="transmembrane region" description="Helical" evidence="5">
    <location>
        <begin position="24"/>
        <end position="49"/>
    </location>
</feature>
<dbReference type="GO" id="GO:0022857">
    <property type="term" value="F:transmembrane transporter activity"/>
    <property type="evidence" value="ECO:0007669"/>
    <property type="project" value="InterPro"/>
</dbReference>
<feature type="transmembrane region" description="Helical" evidence="5">
    <location>
        <begin position="279"/>
        <end position="298"/>
    </location>
</feature>
<feature type="domain" description="Major facilitator superfamily (MFS) profile" evidence="6">
    <location>
        <begin position="23"/>
        <end position="422"/>
    </location>
</feature>
<dbReference type="PROSITE" id="PS50850">
    <property type="entry name" value="MFS"/>
    <property type="match status" value="1"/>
</dbReference>
<protein>
    <submittedName>
        <fullName evidence="7">MFS transporter</fullName>
    </submittedName>
</protein>
<evidence type="ECO:0000313" key="7">
    <source>
        <dbReference type="EMBL" id="QSB13433.1"/>
    </source>
</evidence>
<evidence type="ECO:0000256" key="2">
    <source>
        <dbReference type="ARBA" id="ARBA00022692"/>
    </source>
</evidence>
<gene>
    <name evidence="7" type="ORF">JQS43_17705</name>
</gene>
<keyword evidence="3 5" id="KW-1133">Transmembrane helix</keyword>
<dbReference type="InterPro" id="IPR020846">
    <property type="entry name" value="MFS_dom"/>
</dbReference>
<proteinExistence type="predicted"/>
<dbReference type="AlphaFoldDB" id="A0A895YDA4"/>
<reference evidence="7" key="1">
    <citation type="submission" date="2021-02" db="EMBL/GenBank/DDBJ databases">
        <title>Natrosporangium hydrolyticum gen. nov., sp. nov, a haloalkaliphilic actinobacterium from a soda solonchak soil.</title>
        <authorList>
            <person name="Sorokin D.Y."/>
            <person name="Khijniak T.V."/>
            <person name="Zakharycheva A.P."/>
            <person name="Boueva O.V."/>
            <person name="Ariskina E.V."/>
            <person name="Hahnke R.L."/>
            <person name="Bunk B."/>
            <person name="Sproer C."/>
            <person name="Schumann P."/>
            <person name="Evtushenko L.I."/>
            <person name="Kublanov I.V."/>
        </authorList>
    </citation>
    <scope>NUCLEOTIDE SEQUENCE</scope>
    <source>
        <strain evidence="7">DSM 106523</strain>
    </source>
</reference>
<dbReference type="InterPro" id="IPR011701">
    <property type="entry name" value="MFS"/>
</dbReference>
<dbReference type="InterPro" id="IPR036259">
    <property type="entry name" value="MFS_trans_sf"/>
</dbReference>